<evidence type="ECO:0000256" key="3">
    <source>
        <dbReference type="ARBA" id="ARBA00023274"/>
    </source>
</evidence>
<dbReference type="Pfam" id="PF00831">
    <property type="entry name" value="Ribosomal_L29"/>
    <property type="match status" value="1"/>
</dbReference>
<keyword evidence="3 5" id="KW-0687">Ribonucleoprotein</keyword>
<sequence length="62" mass="7488">MKKQEIKQMKNWSLPELNKNLSEYQENLRKLKVDLFYGKVKNIKEIKNIKKTIARILTIINK</sequence>
<comment type="similarity">
    <text evidence="1 5">Belongs to the universal ribosomal protein uL29 family.</text>
</comment>
<evidence type="ECO:0000256" key="4">
    <source>
        <dbReference type="ARBA" id="ARBA00035204"/>
    </source>
</evidence>
<dbReference type="AlphaFoldDB" id="A0A2M7CQP7"/>
<name>A0A2M7CQP7_9BACT</name>
<accession>A0A2M7CQP7</accession>
<dbReference type="GO" id="GO:0003735">
    <property type="term" value="F:structural constituent of ribosome"/>
    <property type="evidence" value="ECO:0007669"/>
    <property type="project" value="InterPro"/>
</dbReference>
<keyword evidence="2 5" id="KW-0689">Ribosomal protein</keyword>
<organism evidence="6 7">
    <name type="scientific">Candidatus Wolfebacteria bacterium CG02_land_8_20_14_3_00_37_12</name>
    <dbReference type="NCBI Taxonomy" id="1975066"/>
    <lineage>
        <taxon>Bacteria</taxon>
        <taxon>Candidatus Wolfeibacteriota</taxon>
    </lineage>
</organism>
<dbReference type="InterPro" id="IPR001854">
    <property type="entry name" value="Ribosomal_uL29"/>
</dbReference>
<comment type="caution">
    <text evidence="6">The sequence shown here is derived from an EMBL/GenBank/DDBJ whole genome shotgun (WGS) entry which is preliminary data.</text>
</comment>
<proteinExistence type="inferred from homology"/>
<gene>
    <name evidence="5 6" type="primary">rpmC</name>
    <name evidence="6" type="ORF">COS33_00320</name>
</gene>
<dbReference type="HAMAP" id="MF_00374">
    <property type="entry name" value="Ribosomal_uL29"/>
    <property type="match status" value="1"/>
</dbReference>
<dbReference type="SUPFAM" id="SSF46561">
    <property type="entry name" value="Ribosomal protein L29 (L29p)"/>
    <property type="match status" value="1"/>
</dbReference>
<dbReference type="Proteomes" id="UP000230595">
    <property type="component" value="Unassembled WGS sequence"/>
</dbReference>
<dbReference type="EMBL" id="PEUH01000006">
    <property type="protein sequence ID" value="PIV31962.1"/>
    <property type="molecule type" value="Genomic_DNA"/>
</dbReference>
<evidence type="ECO:0000256" key="1">
    <source>
        <dbReference type="ARBA" id="ARBA00009254"/>
    </source>
</evidence>
<dbReference type="InterPro" id="IPR036049">
    <property type="entry name" value="Ribosomal_uL29_sf"/>
</dbReference>
<dbReference type="Gene3D" id="1.10.287.310">
    <property type="match status" value="1"/>
</dbReference>
<dbReference type="GO" id="GO:0005840">
    <property type="term" value="C:ribosome"/>
    <property type="evidence" value="ECO:0007669"/>
    <property type="project" value="UniProtKB-KW"/>
</dbReference>
<dbReference type="NCBIfam" id="TIGR00012">
    <property type="entry name" value="L29"/>
    <property type="match status" value="1"/>
</dbReference>
<reference evidence="7" key="1">
    <citation type="submission" date="2017-09" db="EMBL/GenBank/DDBJ databases">
        <title>Depth-based differentiation of microbial function through sediment-hosted aquifers and enrichment of novel symbionts in the deep terrestrial subsurface.</title>
        <authorList>
            <person name="Probst A.J."/>
            <person name="Ladd B."/>
            <person name="Jarett J.K."/>
            <person name="Geller-Mcgrath D.E."/>
            <person name="Sieber C.M.K."/>
            <person name="Emerson J.B."/>
            <person name="Anantharaman K."/>
            <person name="Thomas B.C."/>
            <person name="Malmstrom R."/>
            <person name="Stieglmeier M."/>
            <person name="Klingl A."/>
            <person name="Woyke T."/>
            <person name="Ryan C.M."/>
            <person name="Banfield J.F."/>
        </authorList>
    </citation>
    <scope>NUCLEOTIDE SEQUENCE [LARGE SCALE GENOMIC DNA]</scope>
</reference>
<evidence type="ECO:0000256" key="5">
    <source>
        <dbReference type="HAMAP-Rule" id="MF_00374"/>
    </source>
</evidence>
<protein>
    <recommendedName>
        <fullName evidence="4 5">Large ribosomal subunit protein uL29</fullName>
    </recommendedName>
</protein>
<evidence type="ECO:0000313" key="7">
    <source>
        <dbReference type="Proteomes" id="UP000230595"/>
    </source>
</evidence>
<dbReference type="GO" id="GO:1990904">
    <property type="term" value="C:ribonucleoprotein complex"/>
    <property type="evidence" value="ECO:0007669"/>
    <property type="project" value="UniProtKB-KW"/>
</dbReference>
<dbReference type="GO" id="GO:0006412">
    <property type="term" value="P:translation"/>
    <property type="evidence" value="ECO:0007669"/>
    <property type="project" value="UniProtKB-UniRule"/>
</dbReference>
<evidence type="ECO:0000313" key="6">
    <source>
        <dbReference type="EMBL" id="PIV31962.1"/>
    </source>
</evidence>
<evidence type="ECO:0000256" key="2">
    <source>
        <dbReference type="ARBA" id="ARBA00022980"/>
    </source>
</evidence>